<dbReference type="Proteomes" id="UP000023152">
    <property type="component" value="Unassembled WGS sequence"/>
</dbReference>
<feature type="domain" description="N-acetyltransferase" evidence="1">
    <location>
        <begin position="132"/>
        <end position="274"/>
    </location>
</feature>
<evidence type="ECO:0000259" key="1">
    <source>
        <dbReference type="PROSITE" id="PS51186"/>
    </source>
</evidence>
<dbReference type="PROSITE" id="PS51186">
    <property type="entry name" value="GNAT"/>
    <property type="match status" value="1"/>
</dbReference>
<accession>X6N240</accession>
<reference evidence="2 3" key="1">
    <citation type="journal article" date="2013" name="Curr. Biol.">
        <title>The Genome of the Foraminiferan Reticulomyxa filosa.</title>
        <authorList>
            <person name="Glockner G."/>
            <person name="Hulsmann N."/>
            <person name="Schleicher M."/>
            <person name="Noegel A.A."/>
            <person name="Eichinger L."/>
            <person name="Gallinger C."/>
            <person name="Pawlowski J."/>
            <person name="Sierra R."/>
            <person name="Euteneuer U."/>
            <person name="Pillet L."/>
            <person name="Moustafa A."/>
            <person name="Platzer M."/>
            <person name="Groth M."/>
            <person name="Szafranski K."/>
            <person name="Schliwa M."/>
        </authorList>
    </citation>
    <scope>NUCLEOTIDE SEQUENCE [LARGE SCALE GENOMIC DNA]</scope>
</reference>
<comment type="caution">
    <text evidence="2">The sequence shown here is derived from an EMBL/GenBank/DDBJ whole genome shotgun (WGS) entry which is preliminary data.</text>
</comment>
<evidence type="ECO:0000313" key="2">
    <source>
        <dbReference type="EMBL" id="ETO19953.1"/>
    </source>
</evidence>
<protein>
    <recommendedName>
        <fullName evidence="1">N-acetyltransferase domain-containing protein</fullName>
    </recommendedName>
</protein>
<gene>
    <name evidence="2" type="ORF">RFI_17268</name>
</gene>
<keyword evidence="3" id="KW-1185">Reference proteome</keyword>
<sequence>MNLVSSKHFCFLIYFLLKKLQELFLHYLVLQLKVCFYSRAKIEKIKTCCIFISLDFKQTYKKNLKPFIQMSSYALTQLDKLFEEVDQTGLVQYQVLTLDYVSQAIQIVCDAFQLRDIKDPSAEHVPYRIFHDFYADVRANGLHMFLLDVEKERPIIDRVMDFCDDLEHEWVSEVMSKASNSHTSSAMEKNLVFHICQIAVDRHYLNKGIGTGLIKQSCARAKQLGFRSAAAEVTNDISFRCFEKCGFKCKNFFFYKDWEYPKHSGKFPLTKWTNFPLYDKLRLMALQL</sequence>
<proteinExistence type="predicted"/>
<name>X6N240_RETFI</name>
<dbReference type="GO" id="GO:0016747">
    <property type="term" value="F:acyltransferase activity, transferring groups other than amino-acyl groups"/>
    <property type="evidence" value="ECO:0007669"/>
    <property type="project" value="InterPro"/>
</dbReference>
<dbReference type="EMBL" id="ASPP01013108">
    <property type="protein sequence ID" value="ETO19953.1"/>
    <property type="molecule type" value="Genomic_DNA"/>
</dbReference>
<dbReference type="AlphaFoldDB" id="X6N240"/>
<dbReference type="CDD" id="cd04301">
    <property type="entry name" value="NAT_SF"/>
    <property type="match status" value="1"/>
</dbReference>
<organism evidence="2 3">
    <name type="scientific">Reticulomyxa filosa</name>
    <dbReference type="NCBI Taxonomy" id="46433"/>
    <lineage>
        <taxon>Eukaryota</taxon>
        <taxon>Sar</taxon>
        <taxon>Rhizaria</taxon>
        <taxon>Retaria</taxon>
        <taxon>Foraminifera</taxon>
        <taxon>Monothalamids</taxon>
        <taxon>Reticulomyxidae</taxon>
        <taxon>Reticulomyxa</taxon>
    </lineage>
</organism>
<dbReference type="Gene3D" id="3.40.630.30">
    <property type="match status" value="1"/>
</dbReference>
<evidence type="ECO:0000313" key="3">
    <source>
        <dbReference type="Proteomes" id="UP000023152"/>
    </source>
</evidence>
<dbReference type="SUPFAM" id="SSF55729">
    <property type="entry name" value="Acyl-CoA N-acyltransferases (Nat)"/>
    <property type="match status" value="1"/>
</dbReference>
<dbReference type="InterPro" id="IPR016181">
    <property type="entry name" value="Acyl_CoA_acyltransferase"/>
</dbReference>
<dbReference type="InterPro" id="IPR000182">
    <property type="entry name" value="GNAT_dom"/>
</dbReference>
<dbReference type="Pfam" id="PF00583">
    <property type="entry name" value="Acetyltransf_1"/>
    <property type="match status" value="1"/>
</dbReference>